<keyword evidence="2" id="KW-1185">Reference proteome</keyword>
<protein>
    <submittedName>
        <fullName evidence="1">Aminoacylase</fullName>
    </submittedName>
</protein>
<reference evidence="1 2" key="1">
    <citation type="journal article" date="2019" name="Int. J. Syst. Evol. Microbiol.">
        <title>The Global Catalogue of Microorganisms (GCM) 10K type strain sequencing project: providing services to taxonomists for standard genome sequencing and annotation.</title>
        <authorList>
            <consortium name="The Broad Institute Genomics Platform"/>
            <consortium name="The Broad Institute Genome Sequencing Center for Infectious Disease"/>
            <person name="Wu L."/>
            <person name="Ma J."/>
        </authorList>
    </citation>
    <scope>NUCLEOTIDE SEQUENCE [LARGE SCALE GENOMIC DNA]</scope>
    <source>
        <strain evidence="1 2">CGMCC 1.12720</strain>
    </source>
</reference>
<accession>A0ACB5PVE4</accession>
<proteinExistence type="predicted"/>
<name>A0ACB5PVE4_9BACT</name>
<dbReference type="EMBL" id="BMFN01000003">
    <property type="protein sequence ID" value="GGF76030.1"/>
    <property type="molecule type" value="Genomic_DNA"/>
</dbReference>
<comment type="caution">
    <text evidence="1">The sequence shown here is derived from an EMBL/GenBank/DDBJ whole genome shotgun (WGS) entry which is preliminary data.</text>
</comment>
<evidence type="ECO:0000313" key="2">
    <source>
        <dbReference type="Proteomes" id="UP000605392"/>
    </source>
</evidence>
<organism evidence="1 2">
    <name type="scientific">Hymenobacter qilianensis</name>
    <dbReference type="NCBI Taxonomy" id="1385715"/>
    <lineage>
        <taxon>Bacteria</taxon>
        <taxon>Pseudomonadati</taxon>
        <taxon>Bacteroidota</taxon>
        <taxon>Cytophagia</taxon>
        <taxon>Cytophagales</taxon>
        <taxon>Hymenobacteraceae</taxon>
        <taxon>Hymenobacter</taxon>
    </lineage>
</organism>
<dbReference type="Proteomes" id="UP000605392">
    <property type="component" value="Unassembled WGS sequence"/>
</dbReference>
<evidence type="ECO:0000313" key="1">
    <source>
        <dbReference type="EMBL" id="GGF76030.1"/>
    </source>
</evidence>
<gene>
    <name evidence="1" type="ORF">GCM10011375_33790</name>
</gene>
<sequence length="552" mass="60720">MPTFSLNDDAVILRYYSTLGATLAPMRHVLLFALLLFAQALSAQTPKADILIRNGRLYDGTGNTWTLGDVAIRAGRIAAVGRLPADYPADTVLDAKGLAVAPGFIDVHTHIEDDEVHQPTADNFIYDGVTTVVTGNCGSSRLPLGGYFKVLDSLRLSVNVASLVGHGTVRKAVMGRAQRTPTETELLRMESLVDSAMRAGAVGLSSGLIYIPGTYARTPELVRLARVAGRHQGLYATHMRNESDSVTYAIREALRVGREGGLPVQISHLKLGGQQNWGRTADLLNLIESARQAGQQVTIDQYPYTASSTSLSTLIPEDVQADGRDSLQARLARPAVRKAVEASMVARLRRRKLKHFSYAVVASFPPDTSYNGRSIEEINRMRDRRHKARVEAATILDLVLQHDAGMVFHGMSETDVQNIMRYPQNMVASDASIRVWQEGVPHPRGYGSNARVLGHYVREKRVLTLEEAIRRMTSLPAQTFGFTDRGLLRPGFVADIVVFDPATVADRSTFEKPHQYSVGMQYVLVNGRLTLRDGRHTGTRWGQILYGPGRQL</sequence>